<reference evidence="1" key="4">
    <citation type="submission" date="2025-08" db="UniProtKB">
        <authorList>
            <consortium name="Ensembl"/>
        </authorList>
    </citation>
    <scope>IDENTIFICATION</scope>
</reference>
<dbReference type="AlphaFoldDB" id="A0A4W3JGM1"/>
<reference evidence="2" key="2">
    <citation type="journal article" date="2007" name="PLoS Biol.">
        <title>Survey sequencing and comparative analysis of the elephant shark (Callorhinchus milii) genome.</title>
        <authorList>
            <person name="Venkatesh B."/>
            <person name="Kirkness E.F."/>
            <person name="Loh Y.H."/>
            <person name="Halpern A.L."/>
            <person name="Lee A.P."/>
            <person name="Johnson J."/>
            <person name="Dandona N."/>
            <person name="Viswanathan L.D."/>
            <person name="Tay A."/>
            <person name="Venter J.C."/>
            <person name="Strausberg R.L."/>
            <person name="Brenner S."/>
        </authorList>
    </citation>
    <scope>NUCLEOTIDE SEQUENCE [LARGE SCALE GENOMIC DNA]</scope>
</reference>
<dbReference type="Proteomes" id="UP000314986">
    <property type="component" value="Unassembled WGS sequence"/>
</dbReference>
<evidence type="ECO:0000313" key="2">
    <source>
        <dbReference type="Proteomes" id="UP000314986"/>
    </source>
</evidence>
<evidence type="ECO:0000313" key="1">
    <source>
        <dbReference type="Ensembl" id="ENSCMIP00000042639.1"/>
    </source>
</evidence>
<accession>A0A4W3JGM1</accession>
<reference evidence="2" key="3">
    <citation type="journal article" date="2014" name="Nature">
        <title>Elephant shark genome provides unique insights into gnathostome evolution.</title>
        <authorList>
            <consortium name="International Elephant Shark Genome Sequencing Consortium"/>
            <person name="Venkatesh B."/>
            <person name="Lee A.P."/>
            <person name="Ravi V."/>
            <person name="Maurya A.K."/>
            <person name="Lian M.M."/>
            <person name="Swann J.B."/>
            <person name="Ohta Y."/>
            <person name="Flajnik M.F."/>
            <person name="Sutoh Y."/>
            <person name="Kasahara M."/>
            <person name="Hoon S."/>
            <person name="Gangu V."/>
            <person name="Roy S.W."/>
            <person name="Irimia M."/>
            <person name="Korzh V."/>
            <person name="Kondrychyn I."/>
            <person name="Lim Z.W."/>
            <person name="Tay B.H."/>
            <person name="Tohari S."/>
            <person name="Kong K.W."/>
            <person name="Ho S."/>
            <person name="Lorente-Galdos B."/>
            <person name="Quilez J."/>
            <person name="Marques-Bonet T."/>
            <person name="Raney B.J."/>
            <person name="Ingham P.W."/>
            <person name="Tay A."/>
            <person name="Hillier L.W."/>
            <person name="Minx P."/>
            <person name="Boehm T."/>
            <person name="Wilson R.K."/>
            <person name="Brenner S."/>
            <person name="Warren W.C."/>
        </authorList>
    </citation>
    <scope>NUCLEOTIDE SEQUENCE [LARGE SCALE GENOMIC DNA]</scope>
</reference>
<dbReference type="Ensembl" id="ENSCMIT00000043258.1">
    <property type="protein sequence ID" value="ENSCMIP00000042639.1"/>
    <property type="gene ID" value="ENSCMIG00000017731.1"/>
</dbReference>
<proteinExistence type="predicted"/>
<dbReference type="GeneTree" id="ENSGT00730000111007"/>
<name>A0A4W3JGM1_CALMI</name>
<organism evidence="1 2">
    <name type="scientific">Callorhinchus milii</name>
    <name type="common">Ghost shark</name>
    <dbReference type="NCBI Taxonomy" id="7868"/>
    <lineage>
        <taxon>Eukaryota</taxon>
        <taxon>Metazoa</taxon>
        <taxon>Chordata</taxon>
        <taxon>Craniata</taxon>
        <taxon>Vertebrata</taxon>
        <taxon>Chondrichthyes</taxon>
        <taxon>Holocephali</taxon>
        <taxon>Chimaeriformes</taxon>
        <taxon>Callorhinchidae</taxon>
        <taxon>Callorhinchus</taxon>
    </lineage>
</organism>
<protein>
    <submittedName>
        <fullName evidence="1">Uncharacterized protein</fullName>
    </submittedName>
</protein>
<sequence length="98" mass="11245">MLRKKVEELESQVLQKATELKKKVADLKAQQQRGSEMDLMLAEKDKKLAEKEAYIIELQLATVSDQAPKQMILPSEEIKVGRAFRPQNTQSIHFTVYS</sequence>
<reference evidence="1" key="5">
    <citation type="submission" date="2025-09" db="UniProtKB">
        <authorList>
            <consortium name="Ensembl"/>
        </authorList>
    </citation>
    <scope>IDENTIFICATION</scope>
</reference>
<reference evidence="2" key="1">
    <citation type="journal article" date="2006" name="Science">
        <title>Ancient noncoding elements conserved in the human genome.</title>
        <authorList>
            <person name="Venkatesh B."/>
            <person name="Kirkness E.F."/>
            <person name="Loh Y.H."/>
            <person name="Halpern A.L."/>
            <person name="Lee A.P."/>
            <person name="Johnson J."/>
            <person name="Dandona N."/>
            <person name="Viswanathan L.D."/>
            <person name="Tay A."/>
            <person name="Venter J.C."/>
            <person name="Strausberg R.L."/>
            <person name="Brenner S."/>
        </authorList>
    </citation>
    <scope>NUCLEOTIDE SEQUENCE [LARGE SCALE GENOMIC DNA]</scope>
</reference>
<keyword evidence="2" id="KW-1185">Reference proteome</keyword>